<evidence type="ECO:0000256" key="1">
    <source>
        <dbReference type="ARBA" id="ARBA00022553"/>
    </source>
</evidence>
<protein>
    <submittedName>
        <fullName evidence="6">DUF86 domain-containing protein</fullName>
    </submittedName>
</protein>
<dbReference type="GO" id="GO:0016787">
    <property type="term" value="F:hydrolase activity"/>
    <property type="evidence" value="ECO:0007669"/>
    <property type="project" value="UniProtKB-KW"/>
</dbReference>
<reference evidence="6" key="1">
    <citation type="submission" date="2019-06" db="EMBL/GenBank/DDBJ databases">
        <title>Methanoculleus strain from Tamsui River, Taipei, Taiwan.</title>
        <authorList>
            <person name="You Y.-T."/>
            <person name="Chen S.-C."/>
            <person name="Lai S.-J."/>
            <person name="Lee Y.-C."/>
            <person name="Lai M.-C."/>
        </authorList>
    </citation>
    <scope>NUCLEOTIDE SEQUENCE</scope>
    <source>
        <strain evidence="6">Afa-1</strain>
    </source>
</reference>
<dbReference type="InterPro" id="IPR051813">
    <property type="entry name" value="HepT_RNase_toxin"/>
</dbReference>
<keyword evidence="7" id="KW-1185">Reference proteome</keyword>
<accession>A0A9E4ZJU6</accession>
<keyword evidence="1" id="KW-0597">Phosphoprotein</keyword>
<dbReference type="GO" id="GO:0110001">
    <property type="term" value="C:toxin-antitoxin complex"/>
    <property type="evidence" value="ECO:0007669"/>
    <property type="project" value="InterPro"/>
</dbReference>
<dbReference type="GO" id="GO:0000166">
    <property type="term" value="F:nucleotide binding"/>
    <property type="evidence" value="ECO:0007669"/>
    <property type="project" value="UniProtKB-KW"/>
</dbReference>
<keyword evidence="2" id="KW-1277">Toxin-antitoxin system</keyword>
<proteinExistence type="predicted"/>
<evidence type="ECO:0000256" key="2">
    <source>
        <dbReference type="ARBA" id="ARBA00022649"/>
    </source>
</evidence>
<keyword evidence="3" id="KW-0540">Nuclease</keyword>
<keyword evidence="5" id="KW-0378">Hydrolase</keyword>
<dbReference type="AlphaFoldDB" id="A0A9E4ZJU6"/>
<dbReference type="GO" id="GO:0004540">
    <property type="term" value="F:RNA nuclease activity"/>
    <property type="evidence" value="ECO:0007669"/>
    <property type="project" value="InterPro"/>
</dbReference>
<dbReference type="PANTHER" id="PTHR34139:SF1">
    <property type="entry name" value="RNASE MJ1380-RELATED"/>
    <property type="match status" value="1"/>
</dbReference>
<organism evidence="6 7">
    <name type="scientific">Methanoculleus formosensis</name>
    <dbReference type="NCBI Taxonomy" id="2590886"/>
    <lineage>
        <taxon>Archaea</taxon>
        <taxon>Methanobacteriati</taxon>
        <taxon>Methanobacteriota</taxon>
        <taxon>Stenosarchaea group</taxon>
        <taxon>Methanomicrobia</taxon>
        <taxon>Methanomicrobiales</taxon>
        <taxon>Methanomicrobiaceae</taxon>
        <taxon>Methanoculleus</taxon>
    </lineage>
</organism>
<evidence type="ECO:0000313" key="6">
    <source>
        <dbReference type="EMBL" id="MCT8336622.1"/>
    </source>
</evidence>
<evidence type="ECO:0000256" key="3">
    <source>
        <dbReference type="ARBA" id="ARBA00022722"/>
    </source>
</evidence>
<evidence type="ECO:0000256" key="5">
    <source>
        <dbReference type="ARBA" id="ARBA00022801"/>
    </source>
</evidence>
<dbReference type="PANTHER" id="PTHR34139">
    <property type="entry name" value="UPF0331 PROTEIN MJ0127"/>
    <property type="match status" value="1"/>
</dbReference>
<comment type="caution">
    <text evidence="6">The sequence shown here is derived from an EMBL/GenBank/DDBJ whole genome shotgun (WGS) entry which is preliminary data.</text>
</comment>
<sequence>MSNRRSSGVKRDTLYLRHIHDEIAFLREIGKGLTYNGLLADPIRQRAVVRSIEIIGEATKNISGPLKEQHPEIPWRLIAGSRDKLIHAYFEVDWRIVWNIIQSEVPILEQGVQAILTELDIPEEETE</sequence>
<dbReference type="InterPro" id="IPR008201">
    <property type="entry name" value="HepT-like"/>
</dbReference>
<keyword evidence="4" id="KW-0547">Nucleotide-binding</keyword>
<dbReference type="Proteomes" id="UP001065682">
    <property type="component" value="Unassembled WGS sequence"/>
</dbReference>
<name>A0A9E4ZJU6_9EURY</name>
<dbReference type="EMBL" id="VHLL01000002">
    <property type="protein sequence ID" value="MCT8336622.1"/>
    <property type="molecule type" value="Genomic_DNA"/>
</dbReference>
<evidence type="ECO:0000313" key="7">
    <source>
        <dbReference type="Proteomes" id="UP001065682"/>
    </source>
</evidence>
<evidence type="ECO:0000256" key="4">
    <source>
        <dbReference type="ARBA" id="ARBA00022741"/>
    </source>
</evidence>
<dbReference type="Pfam" id="PF01934">
    <property type="entry name" value="HepT-like"/>
    <property type="match status" value="1"/>
</dbReference>
<gene>
    <name evidence="6" type="ORF">FKB36_03700</name>
</gene>